<evidence type="ECO:0000256" key="2">
    <source>
        <dbReference type="ARBA" id="ARBA00004754"/>
    </source>
</evidence>
<feature type="region of interest" description="Disordered" evidence="7">
    <location>
        <begin position="76"/>
        <end position="95"/>
    </location>
</feature>
<keyword evidence="5" id="KW-0210">Decarboxylase</keyword>
<evidence type="ECO:0000259" key="8">
    <source>
        <dbReference type="Pfam" id="PF09349"/>
    </source>
</evidence>
<evidence type="ECO:0000256" key="4">
    <source>
        <dbReference type="ARBA" id="ARBA00022631"/>
    </source>
</evidence>
<feature type="domain" description="Oxo-4-hydroxy-4-carboxy-5-ureidoimidazoline decarboxylase" evidence="8">
    <location>
        <begin position="14"/>
        <end position="165"/>
    </location>
</feature>
<dbReference type="NCBIfam" id="TIGR03180">
    <property type="entry name" value="UraD_2"/>
    <property type="match status" value="1"/>
</dbReference>
<dbReference type="PANTHER" id="PTHR43466">
    <property type="entry name" value="2-OXO-4-HYDROXY-4-CARBOXY-5-UREIDOIMIDAZOLINE DECARBOXYLASE-RELATED"/>
    <property type="match status" value="1"/>
</dbReference>
<accession>A0A269ZCZ8</accession>
<dbReference type="InterPro" id="IPR018020">
    <property type="entry name" value="OHCU_decarboxylase"/>
</dbReference>
<dbReference type="GO" id="GO:0006144">
    <property type="term" value="P:purine nucleobase metabolic process"/>
    <property type="evidence" value="ECO:0007669"/>
    <property type="project" value="UniProtKB-KW"/>
</dbReference>
<dbReference type="GO" id="GO:0051997">
    <property type="term" value="F:2-oxo-4-hydroxy-4-carboxy-5-ureidoimidazoline decarboxylase activity"/>
    <property type="evidence" value="ECO:0007669"/>
    <property type="project" value="UniProtKB-EC"/>
</dbReference>
<evidence type="ECO:0000256" key="1">
    <source>
        <dbReference type="ARBA" id="ARBA00001163"/>
    </source>
</evidence>
<evidence type="ECO:0000256" key="5">
    <source>
        <dbReference type="ARBA" id="ARBA00022793"/>
    </source>
</evidence>
<protein>
    <recommendedName>
        <fullName evidence="3">2-oxo-4-hydroxy-4-carboxy-5-ureidoimidazoline decarboxylase</fullName>
        <ecNumber evidence="3">4.1.1.97</ecNumber>
    </recommendedName>
</protein>
<reference evidence="9 10" key="1">
    <citation type="submission" date="2017-04" db="EMBL/GenBank/DDBJ databases">
        <title>Kefir bacterial isolates.</title>
        <authorList>
            <person name="Kim Y."/>
            <person name="Blasche S."/>
            <person name="Patil K.R."/>
        </authorList>
    </citation>
    <scope>NUCLEOTIDE SEQUENCE [LARGE SCALE GENOMIC DNA]</scope>
    <source>
        <strain evidence="9 10">OG2</strain>
    </source>
</reference>
<evidence type="ECO:0000256" key="7">
    <source>
        <dbReference type="SAM" id="MobiDB-lite"/>
    </source>
</evidence>
<gene>
    <name evidence="9" type="ORF">B8X04_09345</name>
</gene>
<dbReference type="NCBIfam" id="NF010372">
    <property type="entry name" value="PRK13798.1"/>
    <property type="match status" value="1"/>
</dbReference>
<dbReference type="EMBL" id="NCWY01000007">
    <property type="protein sequence ID" value="PAK95471.1"/>
    <property type="molecule type" value="Genomic_DNA"/>
</dbReference>
<evidence type="ECO:0000256" key="3">
    <source>
        <dbReference type="ARBA" id="ARBA00012257"/>
    </source>
</evidence>
<comment type="caution">
    <text evidence="9">The sequence shown here is derived from an EMBL/GenBank/DDBJ whole genome shotgun (WGS) entry which is preliminary data.</text>
</comment>
<comment type="catalytic activity">
    <reaction evidence="1">
        <text>5-hydroxy-2-oxo-4-ureido-2,5-dihydro-1H-imidazole-5-carboxylate + H(+) = (S)-allantoin + CO2</text>
        <dbReference type="Rhea" id="RHEA:26301"/>
        <dbReference type="ChEBI" id="CHEBI:15378"/>
        <dbReference type="ChEBI" id="CHEBI:15678"/>
        <dbReference type="ChEBI" id="CHEBI:16526"/>
        <dbReference type="ChEBI" id="CHEBI:58639"/>
        <dbReference type="EC" id="4.1.1.97"/>
    </reaction>
</comment>
<organism evidence="9 10">
    <name type="scientific">Brevibacterium casei</name>
    <dbReference type="NCBI Taxonomy" id="33889"/>
    <lineage>
        <taxon>Bacteria</taxon>
        <taxon>Bacillati</taxon>
        <taxon>Actinomycetota</taxon>
        <taxon>Actinomycetes</taxon>
        <taxon>Micrococcales</taxon>
        <taxon>Brevibacteriaceae</taxon>
        <taxon>Brevibacterium</taxon>
    </lineage>
</organism>
<dbReference type="Proteomes" id="UP000216867">
    <property type="component" value="Unassembled WGS sequence"/>
</dbReference>
<sequence>MRNEVDVDLIEFDRLPEGEAREVVRPCLDVERWISGVVAGRPYADVEAALERARTVASPLRPEEISAALAHHPRIGEKAAGDSAEAAHSSREQAGLGALDGSVEERLRAGNAAYEERFDRVFLIRAAGRSPEEILAELDRRMTNTPEDELAEVGDQLIEIAVLRLSGILA</sequence>
<evidence type="ECO:0000313" key="10">
    <source>
        <dbReference type="Proteomes" id="UP000216867"/>
    </source>
</evidence>
<dbReference type="EC" id="4.1.1.97" evidence="3"/>
<dbReference type="GO" id="GO:0019628">
    <property type="term" value="P:urate catabolic process"/>
    <property type="evidence" value="ECO:0007669"/>
    <property type="project" value="TreeGrafter"/>
</dbReference>
<evidence type="ECO:0000256" key="6">
    <source>
        <dbReference type="ARBA" id="ARBA00023239"/>
    </source>
</evidence>
<dbReference type="InterPro" id="IPR017595">
    <property type="entry name" value="OHCU_decarboxylase-2"/>
</dbReference>
<evidence type="ECO:0000313" key="9">
    <source>
        <dbReference type="EMBL" id="PAK95471.1"/>
    </source>
</evidence>
<keyword evidence="6" id="KW-0456">Lyase</keyword>
<dbReference type="Gene3D" id="1.10.3330.10">
    <property type="entry name" value="Oxo-4-hydroxy-4-carboxy-5-ureidoimidazoline decarboxylase"/>
    <property type="match status" value="1"/>
</dbReference>
<comment type="pathway">
    <text evidence="2">Purine metabolism; urate degradation; (S)-allantoin from urate: step 3/3.</text>
</comment>
<proteinExistence type="predicted"/>
<dbReference type="PANTHER" id="PTHR43466:SF1">
    <property type="entry name" value="2-OXO-4-HYDROXY-4-CARBOXY-5-UREIDOIMIDAZOLINE DECARBOXYLASE-RELATED"/>
    <property type="match status" value="1"/>
</dbReference>
<dbReference type="InterPro" id="IPR036778">
    <property type="entry name" value="OHCU_decarboxylase_sf"/>
</dbReference>
<name>A0A269ZCZ8_9MICO</name>
<dbReference type="SUPFAM" id="SSF158694">
    <property type="entry name" value="UraD-Like"/>
    <property type="match status" value="1"/>
</dbReference>
<keyword evidence="4" id="KW-0659">Purine metabolism</keyword>
<dbReference type="Pfam" id="PF09349">
    <property type="entry name" value="OHCU_decarbox"/>
    <property type="match status" value="1"/>
</dbReference>
<dbReference type="AlphaFoldDB" id="A0A269ZCZ8"/>